<dbReference type="GO" id="GO:0005975">
    <property type="term" value="P:carbohydrate metabolic process"/>
    <property type="evidence" value="ECO:0007669"/>
    <property type="project" value="UniProtKB-ARBA"/>
</dbReference>
<evidence type="ECO:0000256" key="5">
    <source>
        <dbReference type="SAM" id="SignalP"/>
    </source>
</evidence>
<dbReference type="Gene3D" id="3.60.21.10">
    <property type="match status" value="1"/>
</dbReference>
<dbReference type="InterPro" id="IPR013783">
    <property type="entry name" value="Ig-like_fold"/>
</dbReference>
<dbReference type="Gene3D" id="2.60.40.10">
    <property type="entry name" value="Immunoglobulins"/>
    <property type="match status" value="1"/>
</dbReference>
<evidence type="ECO:0000256" key="4">
    <source>
        <dbReference type="SAM" id="Phobius"/>
    </source>
</evidence>
<evidence type="ECO:0000313" key="7">
    <source>
        <dbReference type="EMBL" id="RBL99691.1"/>
    </source>
</evidence>
<keyword evidence="1 5" id="KW-0732">Signal</keyword>
<dbReference type="InterPro" id="IPR029052">
    <property type="entry name" value="Metallo-depent_PP-like"/>
</dbReference>
<feature type="chain" id="PRO_5016952028" description="LamG-like jellyroll fold domain-containing protein" evidence="5">
    <location>
        <begin position="31"/>
        <end position="1370"/>
    </location>
</feature>
<name>A0A365YAL1_9MICC</name>
<dbReference type="PANTHER" id="PTHR43143:SF5">
    <property type="entry name" value="SECRETED PROTEIN"/>
    <property type="match status" value="1"/>
</dbReference>
<dbReference type="Proteomes" id="UP000252167">
    <property type="component" value="Unassembled WGS sequence"/>
</dbReference>
<dbReference type="PANTHER" id="PTHR43143">
    <property type="entry name" value="METALLOPHOSPHOESTERASE, CALCINEURIN SUPERFAMILY"/>
    <property type="match status" value="1"/>
</dbReference>
<feature type="transmembrane region" description="Helical" evidence="4">
    <location>
        <begin position="1343"/>
        <end position="1363"/>
    </location>
</feature>
<dbReference type="Pfam" id="PF16403">
    <property type="entry name" value="Bact_surface_Ig-like"/>
    <property type="match status" value="1"/>
</dbReference>
<dbReference type="SMART" id="SM00560">
    <property type="entry name" value="LamGL"/>
    <property type="match status" value="2"/>
</dbReference>
<evidence type="ECO:0000313" key="8">
    <source>
        <dbReference type="Proteomes" id="UP000252167"/>
    </source>
</evidence>
<dbReference type="InterPro" id="IPR032179">
    <property type="entry name" value="Cry22Aa_Ig-like"/>
</dbReference>
<evidence type="ECO:0000259" key="6">
    <source>
        <dbReference type="SMART" id="SM00560"/>
    </source>
</evidence>
<evidence type="ECO:0000256" key="2">
    <source>
        <dbReference type="ARBA" id="ARBA00023157"/>
    </source>
</evidence>
<feature type="compositionally biased region" description="Acidic residues" evidence="3">
    <location>
        <begin position="1261"/>
        <end position="1270"/>
    </location>
</feature>
<dbReference type="SUPFAM" id="SSF49899">
    <property type="entry name" value="Concanavalin A-like lectins/glucanases"/>
    <property type="match status" value="2"/>
</dbReference>
<keyword evidence="4" id="KW-1133">Transmembrane helix</keyword>
<dbReference type="RefSeq" id="WP_113607834.1">
    <property type="nucleotide sequence ID" value="NZ_POAF01000007.1"/>
</dbReference>
<proteinExistence type="predicted"/>
<gene>
    <name evidence="7" type="ORF">C1H84_14885</name>
</gene>
<reference evidence="7 8" key="1">
    <citation type="submission" date="2018-01" db="EMBL/GenBank/DDBJ databases">
        <title>Glutamicibacter soli strain NHPC-3 Whole genome sequence and assembly.</title>
        <authorList>
            <person name="Choudhury P."/>
            <person name="Gupta D."/>
            <person name="Sengupta K."/>
            <person name="Jawed A."/>
            <person name="Sultana N."/>
            <person name="Saha P."/>
        </authorList>
    </citation>
    <scope>NUCLEOTIDE SEQUENCE [LARGE SCALE GENOMIC DNA]</scope>
    <source>
        <strain evidence="7 8">NHPC-3</strain>
    </source>
</reference>
<dbReference type="Pfam" id="PF13385">
    <property type="entry name" value="Laminin_G_3"/>
    <property type="match status" value="2"/>
</dbReference>
<keyword evidence="2" id="KW-1015">Disulfide bond</keyword>
<feature type="region of interest" description="Disordered" evidence="3">
    <location>
        <begin position="1243"/>
        <end position="1336"/>
    </location>
</feature>
<protein>
    <recommendedName>
        <fullName evidence="6">LamG-like jellyroll fold domain-containing protein</fullName>
    </recommendedName>
</protein>
<dbReference type="InterPro" id="IPR004843">
    <property type="entry name" value="Calcineurin-like_PHP"/>
</dbReference>
<dbReference type="Gene3D" id="2.60.120.200">
    <property type="match status" value="2"/>
</dbReference>
<sequence length="1370" mass="146014">MKTQSTTLASLLVGASVLTIGVGLAPAAWAAPSTVTADLLNVDFSTKSAEDQAQGRILRTFGEPSLQVDEQNGRISADFDGADDAYSYELAEADYDKLADSFSVECSVKFDGELPSKEVTFCGNKQGGGFALTAKNSKLDFMLHVDGSYKRVSTSLRTDQWYHVVGSFDGKSIKLYVDGQMVAETPAAGTMTPVDPRAQNMVIGADSAVGKSEAFADVVLGQARLYSEALPAAQALSLSDEFHTMPEAPEADVLNIDFADGSSIDSSRGVKADIYDEPVIAKDGAMGKHVASFDGQNDALAYPLGDQYESLSQGMTLECVFRYDGDTTATGEKNLCSNKEAGGFSLSLVGDKLSFMLHTGAYRSATAAIESGRWYHAVGVFDGKQIKLYLNGKLVAAQEASGSTVTWPPKPEAHNFVLGADSSNGNVQFHGKSKIAAARIYSQPLAPPHIASLNAQALGHSKGLAAGIESSTPAAGSNITKASEFQVEWNIQDLVGANVEYTLDGEPIEPGDPIAGMTEGKHLIEASGTDVFGRGISQQIEFTSGSIPEGNGTQTGQGKGTVTLSANATNPDGGDVHSTFYAGETSIAKGGTSGVISQLPETLDFAAGDKSRTQSIEEALLPGDESLFSSEATSEGSIPYQRFAVAADAKAAEQSVRWSGQLDPQREAQLRVWNQQNSAWDLVASGRGVSDGLLTLDGGISAEHVADGKAQLLVTAHDPFADDLDEPVRGEFEDPDGYDFSMVHFTDTQYLAEGAVEQEYSAEQQKVWAEAYNAIPRWIAENAEQRKIEYVAHTGDIVENWHKDVYADEETQRRIAEREFEFTSETQRILDETGIPNGVLPGNHDNRSGKDVGPDNLYNQYFGPERYESLENSQGWKQAQASYQSWAPGDNDNHYDLFSAGGLDFIALYLGFDVTEAEIAWANDVLAQYPDRNAMLMTHAYNKPSINADGRGAAYSHDGKRISEGILEKNKNIFLVLSGHEHGVSIQVRKDVGQAQNNVVELLADYQFYEVGAEQLGLAGIDGRNPQDMLRFGSSYLRMLQFDVERSELAIDTYSPMLGDFGATEYDDENRYDGTEDELRLPIQLQTRQTSFSTDAVMSLAPTGEVIGEATARSGWPASVVWAGLTEGEVYSWYVTSVDAQTQQDLAPGQVRQTGVFTASAAGTDTVAPELTIPEGTTLAVGDAFDPMDSVSAVDNTDGDVTENIEIVGSVDTGAPGSYALTYTVQDANGNQAIASRAVVVEGSPAPEQPENSDDGQGSGMDEDGADVPDLEQPSPTHPAVPESGDPAPDEEQRPSQEPSADPSADPSGNAVEGTQNGEQDSGQEPEGGADERDSLAATGASVVWTVLGALVLTAAGAAALRLRRPTGRR</sequence>
<dbReference type="InterPro" id="IPR051918">
    <property type="entry name" value="STPP_CPPED1"/>
</dbReference>
<keyword evidence="8" id="KW-1185">Reference proteome</keyword>
<dbReference type="Pfam" id="PF00149">
    <property type="entry name" value="Metallophos"/>
    <property type="match status" value="1"/>
</dbReference>
<comment type="caution">
    <text evidence="7">The sequence shown here is derived from an EMBL/GenBank/DDBJ whole genome shotgun (WGS) entry which is preliminary data.</text>
</comment>
<feature type="domain" description="LamG-like jellyroll fold" evidence="6">
    <location>
        <begin position="313"/>
        <end position="448"/>
    </location>
</feature>
<organism evidence="7 8">
    <name type="scientific">Glutamicibacter soli</name>
    <dbReference type="NCBI Taxonomy" id="453836"/>
    <lineage>
        <taxon>Bacteria</taxon>
        <taxon>Bacillati</taxon>
        <taxon>Actinomycetota</taxon>
        <taxon>Actinomycetes</taxon>
        <taxon>Micrococcales</taxon>
        <taxon>Micrococcaceae</taxon>
        <taxon>Glutamicibacter</taxon>
    </lineage>
</organism>
<feature type="domain" description="LamG-like jellyroll fold" evidence="6">
    <location>
        <begin position="100"/>
        <end position="233"/>
    </location>
</feature>
<dbReference type="GO" id="GO:0016787">
    <property type="term" value="F:hydrolase activity"/>
    <property type="evidence" value="ECO:0007669"/>
    <property type="project" value="InterPro"/>
</dbReference>
<keyword evidence="4" id="KW-0472">Membrane</keyword>
<keyword evidence="4" id="KW-0812">Transmembrane</keyword>
<dbReference type="EMBL" id="POAF01000007">
    <property type="protein sequence ID" value="RBL99691.1"/>
    <property type="molecule type" value="Genomic_DNA"/>
</dbReference>
<evidence type="ECO:0000256" key="1">
    <source>
        <dbReference type="ARBA" id="ARBA00022729"/>
    </source>
</evidence>
<feature type="region of interest" description="Disordered" evidence="3">
    <location>
        <begin position="833"/>
        <end position="855"/>
    </location>
</feature>
<feature type="compositionally biased region" description="Polar residues" evidence="3">
    <location>
        <begin position="1313"/>
        <end position="1323"/>
    </location>
</feature>
<dbReference type="InterPro" id="IPR006558">
    <property type="entry name" value="LamG-like"/>
</dbReference>
<dbReference type="SUPFAM" id="SSF56300">
    <property type="entry name" value="Metallo-dependent phosphatases"/>
    <property type="match status" value="1"/>
</dbReference>
<dbReference type="InterPro" id="IPR013320">
    <property type="entry name" value="ConA-like_dom_sf"/>
</dbReference>
<feature type="signal peptide" evidence="5">
    <location>
        <begin position="1"/>
        <end position="30"/>
    </location>
</feature>
<evidence type="ECO:0000256" key="3">
    <source>
        <dbReference type="SAM" id="MobiDB-lite"/>
    </source>
</evidence>
<feature type="compositionally biased region" description="Basic and acidic residues" evidence="3">
    <location>
        <begin position="844"/>
        <end position="853"/>
    </location>
</feature>
<accession>A0A365YAL1</accession>